<protein>
    <recommendedName>
        <fullName evidence="3">Accessory Sec system glycosyltransferase GtfB</fullName>
    </recommendedName>
</protein>
<organism evidence="1 2">
    <name type="scientific">Pediococcus claussenii (strain ATCC BAA-344 / DSM 14800 / JCM 18046 / KCTC 3811 / LMG 21948 / P06)</name>
    <dbReference type="NCBI Taxonomy" id="701521"/>
    <lineage>
        <taxon>Bacteria</taxon>
        <taxon>Bacillati</taxon>
        <taxon>Bacillota</taxon>
        <taxon>Bacilli</taxon>
        <taxon>Lactobacillales</taxon>
        <taxon>Lactobacillaceae</taxon>
        <taxon>Pediococcus</taxon>
    </lineage>
</organism>
<keyword evidence="2" id="KW-1185">Reference proteome</keyword>
<evidence type="ECO:0000313" key="2">
    <source>
        <dbReference type="Proteomes" id="UP000005444"/>
    </source>
</evidence>
<sequence length="284" mass="32814">MDYEIVNVLRPDNENWTKQLARLKEKDGKLITLAPDPLFQFKSQQNYPNVLNIVDYVTERTYDPTSSLFFDKVPTVDGAEIFVNNDGTISIICDGETIAMLRTYPGTRRLVRDVKYLNSDGTTDYLEEYAFDGKLFSQIYYFENKVQQIAFYNDDQNVRLRFYFYDGSINAVTIVNPITQKVERKFDNLNQFFAEIVGEIVKPNDQVGISYMGVELNALAKTKSKNSLYLDESVFDDTNNIKGNLEAIMDNRVSSVDKVYISEEDYAKLLENKVDMHKYSVLKK</sequence>
<dbReference type="HOGENOM" id="CLU_085990_0_0_9"/>
<name>G8PCD4_PEDCP</name>
<dbReference type="RefSeq" id="WP_014215116.1">
    <property type="nucleotide sequence ID" value="NC_016605.1"/>
</dbReference>
<dbReference type="eggNOG" id="ENOG5033TNZ">
    <property type="taxonomic scope" value="Bacteria"/>
</dbReference>
<reference evidence="1 2" key="1">
    <citation type="journal article" date="2012" name="J. Bacteriol.">
        <title>Complete Genome Sequence of the Beer Spoilage Organism Pediococcus claussenii ATCC BAA-344T.</title>
        <authorList>
            <person name="Pittet V."/>
            <person name="Abegunde T."/>
            <person name="Marfleet T."/>
            <person name="Haakensen M."/>
            <person name="Morrow K."/>
            <person name="Jayaprakash T."/>
            <person name="Schroeder K."/>
            <person name="Trost B."/>
            <person name="Byrns S."/>
            <person name="Bergsveinson J."/>
            <person name="Kusalik A."/>
            <person name="Ziola B."/>
        </authorList>
    </citation>
    <scope>NUCLEOTIDE SEQUENCE [LARGE SCALE GENOMIC DNA]</scope>
    <source>
        <strain evidence="1 2">ATCC BAA-344</strain>
    </source>
</reference>
<dbReference type="Proteomes" id="UP000005444">
    <property type="component" value="Chromosome"/>
</dbReference>
<dbReference type="KEGG" id="pce:PECL_623"/>
<dbReference type="EMBL" id="CP003137">
    <property type="protein sequence ID" value="AEV94919.1"/>
    <property type="molecule type" value="Genomic_DNA"/>
</dbReference>
<evidence type="ECO:0008006" key="3">
    <source>
        <dbReference type="Google" id="ProtNLM"/>
    </source>
</evidence>
<dbReference type="STRING" id="701521.PECL_623"/>
<dbReference type="PATRIC" id="fig|701521.8.peg.595"/>
<gene>
    <name evidence="1" type="ordered locus">PECL_623</name>
</gene>
<dbReference type="AlphaFoldDB" id="G8PCD4"/>
<evidence type="ECO:0000313" key="1">
    <source>
        <dbReference type="EMBL" id="AEV94919.1"/>
    </source>
</evidence>
<accession>G8PCD4</accession>
<proteinExistence type="predicted"/>